<dbReference type="GO" id="GO:0008237">
    <property type="term" value="F:metallopeptidase activity"/>
    <property type="evidence" value="ECO:0007669"/>
    <property type="project" value="UniProtKB-KW"/>
</dbReference>
<gene>
    <name evidence="3" type="ORF">JIN84_07285</name>
</gene>
<dbReference type="EMBL" id="JAENIK010000008">
    <property type="protein sequence ID" value="MBK1815410.1"/>
    <property type="molecule type" value="Genomic_DNA"/>
</dbReference>
<feature type="transmembrane region" description="Helical" evidence="1">
    <location>
        <begin position="246"/>
        <end position="265"/>
    </location>
</feature>
<feature type="transmembrane region" description="Helical" evidence="1">
    <location>
        <begin position="206"/>
        <end position="226"/>
    </location>
</feature>
<feature type="transmembrane region" description="Helical" evidence="1">
    <location>
        <begin position="357"/>
        <end position="376"/>
    </location>
</feature>
<keyword evidence="1" id="KW-0472">Membrane</keyword>
<feature type="transmembrane region" description="Helical" evidence="1">
    <location>
        <begin position="167"/>
        <end position="185"/>
    </location>
</feature>
<dbReference type="PANTHER" id="PTHR43592:SF15">
    <property type="entry name" value="CAAX AMINO TERMINAL PROTEASE FAMILY PROTEIN"/>
    <property type="match status" value="1"/>
</dbReference>
<keyword evidence="4" id="KW-1185">Reference proteome</keyword>
<dbReference type="Pfam" id="PF02517">
    <property type="entry name" value="Rce1-like"/>
    <property type="match status" value="1"/>
</dbReference>
<keyword evidence="1" id="KW-1133">Transmembrane helix</keyword>
<reference evidence="3" key="1">
    <citation type="submission" date="2021-01" db="EMBL/GenBank/DDBJ databases">
        <title>Modified the classification status of verrucomicrobia.</title>
        <authorList>
            <person name="Feng X."/>
        </authorList>
    </citation>
    <scope>NUCLEOTIDE SEQUENCE</scope>
    <source>
        <strain evidence="3">JCM 18052</strain>
    </source>
</reference>
<keyword evidence="3" id="KW-0482">Metalloprotease</keyword>
<sequence length="428" mass="46814">MRRVYPEPFVALLAFVLGIWLWDLYFGKNAGYPPGTEEMALVKIDRDLRLADAMADDAAWQRALVGVELPWVTKRKALEAMEKLAREGGLSPQGREAFVMLKALEDGKMPEGIRTSSEIRETAERLALHQGTWWEAKWLESLEPEDSPGMDWGPAYKEDMDRLKTRAVATGAMVSLLGLVGLAFIPSALGCLKEGFFPRFRGYGEAWSLPLGLVVFMLATLAWIGFSMTLDLAAGVFPGMHPLAGIALDSLARVLPAVIVLGLLFRRPSHGIRVLGLVPPVAWRPIFGMFTLLMIFDHLLRVAMGNVDPNEPGGGLSRGEAGGWGLVYALVSACVLAPVVEEIVYRGLLFRSFRNRLGVLPAALLSSAVFAVLHIYDGYGLISVGVFGFSCALLYSGTASLTTVIVLHLLYNLSIKLPEWVFYHAPLG</sequence>
<dbReference type="RefSeq" id="WP_200350371.1">
    <property type="nucleotide sequence ID" value="NZ_BAABHZ010000012.1"/>
</dbReference>
<evidence type="ECO:0000256" key="1">
    <source>
        <dbReference type="SAM" id="Phobius"/>
    </source>
</evidence>
<name>A0A934R530_9BACT</name>
<dbReference type="Proteomes" id="UP000600139">
    <property type="component" value="Unassembled WGS sequence"/>
</dbReference>
<dbReference type="InterPro" id="IPR003675">
    <property type="entry name" value="Rce1/LyrA-like_dom"/>
</dbReference>
<keyword evidence="3" id="KW-0378">Hydrolase</keyword>
<feature type="transmembrane region" description="Helical" evidence="1">
    <location>
        <begin position="324"/>
        <end position="345"/>
    </location>
</feature>
<dbReference type="GO" id="GO:0080120">
    <property type="term" value="P:CAAX-box protein maturation"/>
    <property type="evidence" value="ECO:0007669"/>
    <property type="project" value="UniProtKB-ARBA"/>
</dbReference>
<proteinExistence type="predicted"/>
<evidence type="ECO:0000313" key="3">
    <source>
        <dbReference type="EMBL" id="MBK1815410.1"/>
    </source>
</evidence>
<organism evidence="3 4">
    <name type="scientific">Luteolibacter yonseiensis</name>
    <dbReference type="NCBI Taxonomy" id="1144680"/>
    <lineage>
        <taxon>Bacteria</taxon>
        <taxon>Pseudomonadati</taxon>
        <taxon>Verrucomicrobiota</taxon>
        <taxon>Verrucomicrobiia</taxon>
        <taxon>Verrucomicrobiales</taxon>
        <taxon>Verrucomicrobiaceae</taxon>
        <taxon>Luteolibacter</taxon>
    </lineage>
</organism>
<dbReference type="GO" id="GO:0004175">
    <property type="term" value="F:endopeptidase activity"/>
    <property type="evidence" value="ECO:0007669"/>
    <property type="project" value="UniProtKB-ARBA"/>
</dbReference>
<feature type="domain" description="CAAX prenyl protease 2/Lysostaphin resistance protein A-like" evidence="2">
    <location>
        <begin position="324"/>
        <end position="413"/>
    </location>
</feature>
<comment type="caution">
    <text evidence="3">The sequence shown here is derived from an EMBL/GenBank/DDBJ whole genome shotgun (WGS) entry which is preliminary data.</text>
</comment>
<feature type="transmembrane region" description="Helical" evidence="1">
    <location>
        <begin position="382"/>
        <end position="411"/>
    </location>
</feature>
<keyword evidence="3" id="KW-0645">Protease</keyword>
<keyword evidence="1" id="KW-0812">Transmembrane</keyword>
<dbReference type="PANTHER" id="PTHR43592">
    <property type="entry name" value="CAAX AMINO TERMINAL PROTEASE"/>
    <property type="match status" value="1"/>
</dbReference>
<feature type="transmembrane region" description="Helical" evidence="1">
    <location>
        <begin position="9"/>
        <end position="27"/>
    </location>
</feature>
<evidence type="ECO:0000259" key="2">
    <source>
        <dbReference type="Pfam" id="PF02517"/>
    </source>
</evidence>
<protein>
    <submittedName>
        <fullName evidence="3">CPBP family intramembrane metalloprotease</fullName>
    </submittedName>
</protein>
<evidence type="ECO:0000313" key="4">
    <source>
        <dbReference type="Proteomes" id="UP000600139"/>
    </source>
</evidence>
<accession>A0A934R530</accession>
<dbReference type="AlphaFoldDB" id="A0A934R530"/>